<evidence type="ECO:0000256" key="4">
    <source>
        <dbReference type="ARBA" id="ARBA00022603"/>
    </source>
</evidence>
<evidence type="ECO:0000313" key="8">
    <source>
        <dbReference type="EMBL" id="TVM17980.1"/>
    </source>
</evidence>
<sequence>MADPYSNRPAVSFVGAGPGDPELVTLKAARRIAEADLVLYAGSLVPRTTIQSAKDGATIADSSSMTLEETHAMMMETVRRGGMVARVHTGDPSLYGAVREQAALLDKEGVSYEIVPGVTAAFAAAAAARVGLTEPERTQTLVITRLAGRTPVPERERLASLAAHGCTIAVYLSGEKPEDLREELHAAGLDDETRIVVAHKVGQPEETIHHARLGDVPALVRDKGLTRQTVYLVLPWLAEGEAPARSRLYAPDFGHGWREADSTDD</sequence>
<dbReference type="Pfam" id="PF00590">
    <property type="entry name" value="TP_methylase"/>
    <property type="match status" value="1"/>
</dbReference>
<name>A0A7M3MFT6_9BACT</name>
<dbReference type="InterPro" id="IPR035996">
    <property type="entry name" value="4pyrrol_Methylase_sf"/>
</dbReference>
<dbReference type="InterPro" id="IPR014776">
    <property type="entry name" value="4pyrrole_Mease_sub2"/>
</dbReference>
<organism evidence="8 9">
    <name type="scientific">Oceanidesulfovibrio indonesiensis</name>
    <dbReference type="NCBI Taxonomy" id="54767"/>
    <lineage>
        <taxon>Bacteria</taxon>
        <taxon>Pseudomonadati</taxon>
        <taxon>Thermodesulfobacteriota</taxon>
        <taxon>Desulfovibrionia</taxon>
        <taxon>Desulfovibrionales</taxon>
        <taxon>Desulfovibrionaceae</taxon>
        <taxon>Oceanidesulfovibrio</taxon>
    </lineage>
</organism>
<keyword evidence="9" id="KW-1185">Reference proteome</keyword>
<keyword evidence="6" id="KW-0949">S-adenosyl-L-methionine</keyword>
<reference evidence="8 9" key="1">
    <citation type="submission" date="2018-06" db="EMBL/GenBank/DDBJ databases">
        <title>Complete genome of Desulfovibrio indonesiensis P37SLT.</title>
        <authorList>
            <person name="Crispim J.S."/>
            <person name="Vidigal P.M.P."/>
            <person name="Silva L.C.F."/>
            <person name="Laguardia C.N."/>
            <person name="Araujo L.C."/>
            <person name="Dias R.S."/>
            <person name="Sousa M.P."/>
            <person name="Paula S.O."/>
            <person name="Silva C."/>
        </authorList>
    </citation>
    <scope>NUCLEOTIDE SEQUENCE [LARGE SCALE GENOMIC DNA]</scope>
    <source>
        <strain evidence="8 9">P37SLT</strain>
    </source>
</reference>
<comment type="pathway">
    <text evidence="1">Cofactor biosynthesis; adenosylcobalamin biosynthesis.</text>
</comment>
<dbReference type="InterPro" id="IPR000878">
    <property type="entry name" value="4pyrrol_Mease"/>
</dbReference>
<dbReference type="Gene3D" id="3.40.1010.10">
    <property type="entry name" value="Cobalt-precorrin-4 Transmethylase, Domain 1"/>
    <property type="match status" value="1"/>
</dbReference>
<dbReference type="NCBIfam" id="TIGR01465">
    <property type="entry name" value="cobM_cbiF"/>
    <property type="match status" value="1"/>
</dbReference>
<dbReference type="GO" id="GO:0009236">
    <property type="term" value="P:cobalamin biosynthetic process"/>
    <property type="evidence" value="ECO:0007669"/>
    <property type="project" value="UniProtKB-UniPathway"/>
</dbReference>
<dbReference type="InterPro" id="IPR006362">
    <property type="entry name" value="Cbl_synth_CobM/CibF"/>
</dbReference>
<dbReference type="RefSeq" id="WP_144302632.1">
    <property type="nucleotide sequence ID" value="NZ_QMIE01000005.1"/>
</dbReference>
<feature type="domain" description="Tetrapyrrole methylase" evidence="7">
    <location>
        <begin position="11"/>
        <end position="216"/>
    </location>
</feature>
<evidence type="ECO:0000313" key="9">
    <source>
        <dbReference type="Proteomes" id="UP000448292"/>
    </source>
</evidence>
<evidence type="ECO:0000256" key="2">
    <source>
        <dbReference type="ARBA" id="ARBA00005879"/>
    </source>
</evidence>
<accession>A0A7M3MFT6</accession>
<dbReference type="SUPFAM" id="SSF53790">
    <property type="entry name" value="Tetrapyrrole methylase"/>
    <property type="match status" value="1"/>
</dbReference>
<dbReference type="EMBL" id="QMIE01000005">
    <property type="protein sequence ID" value="TVM17980.1"/>
    <property type="molecule type" value="Genomic_DNA"/>
</dbReference>
<dbReference type="PANTHER" id="PTHR45790">
    <property type="entry name" value="SIROHEME SYNTHASE-RELATED"/>
    <property type="match status" value="1"/>
</dbReference>
<dbReference type="AlphaFoldDB" id="A0A7M3MFT6"/>
<dbReference type="UniPathway" id="UPA00148"/>
<proteinExistence type="inferred from homology"/>
<dbReference type="Gene3D" id="3.30.950.10">
    <property type="entry name" value="Methyltransferase, Cobalt-precorrin-4 Transmethylase, Domain 2"/>
    <property type="match status" value="1"/>
</dbReference>
<evidence type="ECO:0000256" key="6">
    <source>
        <dbReference type="ARBA" id="ARBA00022691"/>
    </source>
</evidence>
<comment type="similarity">
    <text evidence="2">Belongs to the precorrin methyltransferase family.</text>
</comment>
<keyword evidence="5 8" id="KW-0808">Transferase</keyword>
<protein>
    <submittedName>
        <fullName evidence="8">Precorrin-4 C(11)-methyltransferase</fullName>
        <ecNumber evidence="8">2.1.1.133</ecNumber>
    </submittedName>
</protein>
<keyword evidence="4 8" id="KW-0489">Methyltransferase</keyword>
<gene>
    <name evidence="8" type="primary">cobM</name>
    <name evidence="8" type="ORF">DPQ33_07685</name>
</gene>
<dbReference type="CDD" id="cd11641">
    <property type="entry name" value="Precorrin-4_C11-MT"/>
    <property type="match status" value="1"/>
</dbReference>
<evidence type="ECO:0000256" key="5">
    <source>
        <dbReference type="ARBA" id="ARBA00022679"/>
    </source>
</evidence>
<evidence type="ECO:0000256" key="1">
    <source>
        <dbReference type="ARBA" id="ARBA00004953"/>
    </source>
</evidence>
<dbReference type="OrthoDB" id="9815856at2"/>
<dbReference type="PROSITE" id="PS00839">
    <property type="entry name" value="SUMT_1"/>
    <property type="match status" value="1"/>
</dbReference>
<dbReference type="InterPro" id="IPR014777">
    <property type="entry name" value="4pyrrole_Mease_sub1"/>
</dbReference>
<dbReference type="EC" id="2.1.1.133" evidence="8"/>
<dbReference type="Proteomes" id="UP000448292">
    <property type="component" value="Unassembled WGS sequence"/>
</dbReference>
<dbReference type="GO" id="GO:0032259">
    <property type="term" value="P:methylation"/>
    <property type="evidence" value="ECO:0007669"/>
    <property type="project" value="UniProtKB-KW"/>
</dbReference>
<evidence type="ECO:0000259" key="7">
    <source>
        <dbReference type="Pfam" id="PF00590"/>
    </source>
</evidence>
<dbReference type="GO" id="GO:0046026">
    <property type="term" value="F:precorrin-4 C11-methyltransferase activity"/>
    <property type="evidence" value="ECO:0007669"/>
    <property type="project" value="UniProtKB-EC"/>
</dbReference>
<dbReference type="InterPro" id="IPR003043">
    <property type="entry name" value="Uropor_MeTrfase_CS"/>
</dbReference>
<dbReference type="PANTHER" id="PTHR45790:SF4">
    <property type="entry name" value="COBALT-PRECORRIN-4 C(11)-METHYLTRANSFERASE"/>
    <property type="match status" value="1"/>
</dbReference>
<evidence type="ECO:0000256" key="3">
    <source>
        <dbReference type="ARBA" id="ARBA00022573"/>
    </source>
</evidence>
<keyword evidence="3" id="KW-0169">Cobalamin biosynthesis</keyword>
<comment type="caution">
    <text evidence="8">The sequence shown here is derived from an EMBL/GenBank/DDBJ whole genome shotgun (WGS) entry which is preliminary data.</text>
</comment>
<dbReference type="InterPro" id="IPR050161">
    <property type="entry name" value="Siro_Cobalamin_biosynth"/>
</dbReference>